<dbReference type="GO" id="GO:0044458">
    <property type="term" value="P:motile cilium assembly"/>
    <property type="evidence" value="ECO:0007669"/>
    <property type="project" value="TreeGrafter"/>
</dbReference>
<proteinExistence type="predicted"/>
<dbReference type="PANTHER" id="PTHR44499">
    <property type="entry name" value="JOUBERIN"/>
    <property type="match status" value="1"/>
</dbReference>
<dbReference type="InterPro" id="IPR015943">
    <property type="entry name" value="WD40/YVTN_repeat-like_dom_sf"/>
</dbReference>
<reference evidence="1 2" key="1">
    <citation type="submission" date="2009-11" db="EMBL/GenBank/DDBJ databases">
        <title>Annotation of Allomyces macrogynus ATCC 38327.</title>
        <authorList>
            <consortium name="The Broad Institute Genome Sequencing Platform"/>
            <person name="Russ C."/>
            <person name="Cuomo C."/>
            <person name="Burger G."/>
            <person name="Gray M.W."/>
            <person name="Holland P.W.H."/>
            <person name="King N."/>
            <person name="Lang F.B.F."/>
            <person name="Roger A.J."/>
            <person name="Ruiz-Trillo I."/>
            <person name="Young S.K."/>
            <person name="Zeng Q."/>
            <person name="Gargeya S."/>
            <person name="Fitzgerald M."/>
            <person name="Haas B."/>
            <person name="Abouelleil A."/>
            <person name="Alvarado L."/>
            <person name="Arachchi H.M."/>
            <person name="Berlin A."/>
            <person name="Chapman S.B."/>
            <person name="Gearin G."/>
            <person name="Goldberg J."/>
            <person name="Griggs A."/>
            <person name="Gujja S."/>
            <person name="Hansen M."/>
            <person name="Heiman D."/>
            <person name="Howarth C."/>
            <person name="Larimer J."/>
            <person name="Lui A."/>
            <person name="MacDonald P.J.P."/>
            <person name="McCowen C."/>
            <person name="Montmayeur A."/>
            <person name="Murphy C."/>
            <person name="Neiman D."/>
            <person name="Pearson M."/>
            <person name="Priest M."/>
            <person name="Roberts A."/>
            <person name="Saif S."/>
            <person name="Shea T."/>
            <person name="Sisk P."/>
            <person name="Stolte C."/>
            <person name="Sykes S."/>
            <person name="Wortman J."/>
            <person name="Nusbaum C."/>
            <person name="Birren B."/>
        </authorList>
    </citation>
    <scope>NUCLEOTIDE SEQUENCE [LARGE SCALE GENOMIC DNA]</scope>
    <source>
        <strain evidence="1 2">ATCC 38327</strain>
    </source>
</reference>
<evidence type="ECO:0000313" key="2">
    <source>
        <dbReference type="Proteomes" id="UP000054350"/>
    </source>
</evidence>
<protein>
    <submittedName>
        <fullName evidence="1">Uncharacterized protein</fullName>
    </submittedName>
</protein>
<dbReference type="Proteomes" id="UP000054350">
    <property type="component" value="Unassembled WGS sequence"/>
</dbReference>
<dbReference type="VEuPathDB" id="FungiDB:AMAG_00660"/>
<dbReference type="AlphaFoldDB" id="A0A0L0RXB2"/>
<evidence type="ECO:0000313" key="1">
    <source>
        <dbReference type="EMBL" id="KNE54701.1"/>
    </source>
</evidence>
<dbReference type="InterPro" id="IPR036322">
    <property type="entry name" value="WD40_repeat_dom_sf"/>
</dbReference>
<keyword evidence="2" id="KW-1185">Reference proteome</keyword>
<organism evidence="1 2">
    <name type="scientific">Allomyces macrogynus (strain ATCC 38327)</name>
    <name type="common">Allomyces javanicus var. macrogynus</name>
    <dbReference type="NCBI Taxonomy" id="578462"/>
    <lineage>
        <taxon>Eukaryota</taxon>
        <taxon>Fungi</taxon>
        <taxon>Fungi incertae sedis</taxon>
        <taxon>Blastocladiomycota</taxon>
        <taxon>Blastocladiomycetes</taxon>
        <taxon>Blastocladiales</taxon>
        <taxon>Blastocladiaceae</taxon>
        <taxon>Allomyces</taxon>
    </lineage>
</organism>
<dbReference type="EMBL" id="GG745328">
    <property type="protein sequence ID" value="KNE54701.1"/>
    <property type="molecule type" value="Genomic_DNA"/>
</dbReference>
<name>A0A0L0RXB2_ALLM3</name>
<dbReference type="InterPro" id="IPR052803">
    <property type="entry name" value="Cilium-Associated_Jouberin"/>
</dbReference>
<dbReference type="Gene3D" id="2.130.10.10">
    <property type="entry name" value="YVTN repeat-like/Quinoprotein amine dehydrogenase"/>
    <property type="match status" value="1"/>
</dbReference>
<dbReference type="SMART" id="SM00320">
    <property type="entry name" value="WD40"/>
    <property type="match status" value="3"/>
</dbReference>
<dbReference type="PANTHER" id="PTHR44499:SF1">
    <property type="entry name" value="JOUBERIN"/>
    <property type="match status" value="1"/>
</dbReference>
<dbReference type="SUPFAM" id="SSF50978">
    <property type="entry name" value="WD40 repeat-like"/>
    <property type="match status" value="1"/>
</dbReference>
<reference evidence="2" key="2">
    <citation type="submission" date="2009-11" db="EMBL/GenBank/DDBJ databases">
        <title>The Genome Sequence of Allomyces macrogynus strain ATCC 38327.</title>
        <authorList>
            <consortium name="The Broad Institute Genome Sequencing Platform"/>
            <person name="Russ C."/>
            <person name="Cuomo C."/>
            <person name="Shea T."/>
            <person name="Young S.K."/>
            <person name="Zeng Q."/>
            <person name="Koehrsen M."/>
            <person name="Haas B."/>
            <person name="Borodovsky M."/>
            <person name="Guigo R."/>
            <person name="Alvarado L."/>
            <person name="Berlin A."/>
            <person name="Borenstein D."/>
            <person name="Chen Z."/>
            <person name="Engels R."/>
            <person name="Freedman E."/>
            <person name="Gellesch M."/>
            <person name="Goldberg J."/>
            <person name="Griggs A."/>
            <person name="Gujja S."/>
            <person name="Heiman D."/>
            <person name="Hepburn T."/>
            <person name="Howarth C."/>
            <person name="Jen D."/>
            <person name="Larson L."/>
            <person name="Lewis B."/>
            <person name="Mehta T."/>
            <person name="Park D."/>
            <person name="Pearson M."/>
            <person name="Roberts A."/>
            <person name="Saif S."/>
            <person name="Shenoy N."/>
            <person name="Sisk P."/>
            <person name="Stolte C."/>
            <person name="Sykes S."/>
            <person name="Walk T."/>
            <person name="White J."/>
            <person name="Yandava C."/>
            <person name="Burger G."/>
            <person name="Gray M.W."/>
            <person name="Holland P.W.H."/>
            <person name="King N."/>
            <person name="Lang F.B.F."/>
            <person name="Roger A.J."/>
            <person name="Ruiz-Trillo I."/>
            <person name="Lander E."/>
            <person name="Nusbaum C."/>
        </authorList>
    </citation>
    <scope>NUCLEOTIDE SEQUENCE [LARGE SCALE GENOMIC DNA]</scope>
    <source>
        <strain evidence="2">ATCC 38327</strain>
    </source>
</reference>
<dbReference type="OrthoDB" id="2096344at2759"/>
<dbReference type="GO" id="GO:0036064">
    <property type="term" value="C:ciliary basal body"/>
    <property type="evidence" value="ECO:0007669"/>
    <property type="project" value="TreeGrafter"/>
</dbReference>
<accession>A0A0L0RXB2</accession>
<dbReference type="InterPro" id="IPR001680">
    <property type="entry name" value="WD40_rpt"/>
</dbReference>
<sequence length="294" mass="31932">MPRPKLSKQDQASKAQLLGSVPNLAAQSYPNTPCRIPTHPRVHLAADLQCTSLAFSSNGLYLAVAARPFATSVGVGVLTDRPIVKIDDLVESVLTVTLMGPGDTVRALSWNPASSDLFGVADRSLAVWNFQGPASRCELFLHPVGVKVCAVWPGSDDEHTVILTGSDDGVIRKWTVPTKTRRPVEVVTTHTVNVAYLAWDHDGKRFFSCDVAGNAMDGPLHFVTTLVKSKRVVYVSKDRVQFFDYLYRKTADFALPPGDRISGKPAVSSCSSHVFVPTTLGTMITGSDTHINEW</sequence>
<gene>
    <name evidence="1" type="ORF">AMAG_00660</name>
</gene>